<accession>A0A0C9T0X2</accession>
<gene>
    <name evidence="1" type="ORF">PAXINDRAFT_172504</name>
</gene>
<dbReference type="HOGENOM" id="CLU_135156_0_0_1"/>
<dbReference type="AlphaFoldDB" id="A0A0C9T0X2"/>
<dbReference type="Proteomes" id="UP000053647">
    <property type="component" value="Unassembled WGS sequence"/>
</dbReference>
<keyword evidence="2" id="KW-1185">Reference proteome</keyword>
<dbReference type="OrthoDB" id="2626116at2759"/>
<evidence type="ECO:0000313" key="2">
    <source>
        <dbReference type="Proteomes" id="UP000053647"/>
    </source>
</evidence>
<sequence length="134" mass="14051">MVTLPKKIRTSDGRFLTLLTGGGPVIAEADNPGALNQIWDIPGLDVEESTIQNLGYPRPQPFAVLDGTGSTVVGGQPSIDWKIISEDGSNFNIRNKVSSDLTWTIAPGIGGKVTLAATNLTDPAQQLVLVPAAT</sequence>
<organism evidence="1 2">
    <name type="scientific">Paxillus involutus ATCC 200175</name>
    <dbReference type="NCBI Taxonomy" id="664439"/>
    <lineage>
        <taxon>Eukaryota</taxon>
        <taxon>Fungi</taxon>
        <taxon>Dikarya</taxon>
        <taxon>Basidiomycota</taxon>
        <taxon>Agaricomycotina</taxon>
        <taxon>Agaricomycetes</taxon>
        <taxon>Agaricomycetidae</taxon>
        <taxon>Boletales</taxon>
        <taxon>Paxilineae</taxon>
        <taxon>Paxillaceae</taxon>
        <taxon>Paxillus</taxon>
    </lineage>
</organism>
<dbReference type="EMBL" id="KN819469">
    <property type="protein sequence ID" value="KIJ09375.1"/>
    <property type="molecule type" value="Genomic_DNA"/>
</dbReference>
<proteinExistence type="predicted"/>
<evidence type="ECO:0008006" key="3">
    <source>
        <dbReference type="Google" id="ProtNLM"/>
    </source>
</evidence>
<reference evidence="2" key="2">
    <citation type="submission" date="2015-01" db="EMBL/GenBank/DDBJ databases">
        <title>Evolutionary Origins and Diversification of the Mycorrhizal Mutualists.</title>
        <authorList>
            <consortium name="DOE Joint Genome Institute"/>
            <consortium name="Mycorrhizal Genomics Consortium"/>
            <person name="Kohler A."/>
            <person name="Kuo A."/>
            <person name="Nagy L.G."/>
            <person name="Floudas D."/>
            <person name="Copeland A."/>
            <person name="Barry K.W."/>
            <person name="Cichocki N."/>
            <person name="Veneault-Fourrey C."/>
            <person name="LaButti K."/>
            <person name="Lindquist E.A."/>
            <person name="Lipzen A."/>
            <person name="Lundell T."/>
            <person name="Morin E."/>
            <person name="Murat C."/>
            <person name="Riley R."/>
            <person name="Ohm R."/>
            <person name="Sun H."/>
            <person name="Tunlid A."/>
            <person name="Henrissat B."/>
            <person name="Grigoriev I.V."/>
            <person name="Hibbett D.S."/>
            <person name="Martin F."/>
        </authorList>
    </citation>
    <scope>NUCLEOTIDE SEQUENCE [LARGE SCALE GENOMIC DNA]</scope>
    <source>
        <strain evidence="2">ATCC 200175</strain>
    </source>
</reference>
<name>A0A0C9T0X2_PAXIN</name>
<reference evidence="1 2" key="1">
    <citation type="submission" date="2014-06" db="EMBL/GenBank/DDBJ databases">
        <authorList>
            <consortium name="DOE Joint Genome Institute"/>
            <person name="Kuo A."/>
            <person name="Kohler A."/>
            <person name="Nagy L.G."/>
            <person name="Floudas D."/>
            <person name="Copeland A."/>
            <person name="Barry K.W."/>
            <person name="Cichocki N."/>
            <person name="Veneault-Fourrey C."/>
            <person name="LaButti K."/>
            <person name="Lindquist E.A."/>
            <person name="Lipzen A."/>
            <person name="Lundell T."/>
            <person name="Morin E."/>
            <person name="Murat C."/>
            <person name="Sun H."/>
            <person name="Tunlid A."/>
            <person name="Henrissat B."/>
            <person name="Grigoriev I.V."/>
            <person name="Hibbett D.S."/>
            <person name="Martin F."/>
            <person name="Nordberg H.P."/>
            <person name="Cantor M.N."/>
            <person name="Hua S.X."/>
        </authorList>
    </citation>
    <scope>NUCLEOTIDE SEQUENCE [LARGE SCALE GENOMIC DNA]</scope>
    <source>
        <strain evidence="1 2">ATCC 200175</strain>
    </source>
</reference>
<evidence type="ECO:0000313" key="1">
    <source>
        <dbReference type="EMBL" id="KIJ09375.1"/>
    </source>
</evidence>
<protein>
    <recommendedName>
        <fullName evidence="3">Ricin B lectin domain-containing protein</fullName>
    </recommendedName>
</protein>